<gene>
    <name evidence="7" type="ORF">COU30_03970</name>
</gene>
<dbReference type="PANTHER" id="PTHR37422">
    <property type="entry name" value="TEICHURONIC ACID BIOSYNTHESIS PROTEIN TUAE"/>
    <property type="match status" value="1"/>
</dbReference>
<evidence type="ECO:0000256" key="3">
    <source>
        <dbReference type="ARBA" id="ARBA00022989"/>
    </source>
</evidence>
<feature type="transmembrane region" description="Helical" evidence="5">
    <location>
        <begin position="438"/>
        <end position="458"/>
    </location>
</feature>
<feature type="transmembrane region" description="Helical" evidence="5">
    <location>
        <begin position="172"/>
        <end position="190"/>
    </location>
</feature>
<evidence type="ECO:0000313" key="7">
    <source>
        <dbReference type="EMBL" id="PIR77165.1"/>
    </source>
</evidence>
<protein>
    <recommendedName>
        <fullName evidence="6">O-antigen ligase-related domain-containing protein</fullName>
    </recommendedName>
</protein>
<dbReference type="Proteomes" id="UP000228528">
    <property type="component" value="Unassembled WGS sequence"/>
</dbReference>
<feature type="transmembrane region" description="Helical" evidence="5">
    <location>
        <begin position="385"/>
        <end position="404"/>
    </location>
</feature>
<feature type="transmembrane region" description="Helical" evidence="5">
    <location>
        <begin position="134"/>
        <end position="152"/>
    </location>
</feature>
<dbReference type="InterPro" id="IPR051533">
    <property type="entry name" value="WaaL-like"/>
</dbReference>
<feature type="transmembrane region" description="Helical" evidence="5">
    <location>
        <begin position="352"/>
        <end position="378"/>
    </location>
</feature>
<feature type="transmembrane region" description="Helical" evidence="5">
    <location>
        <begin position="39"/>
        <end position="57"/>
    </location>
</feature>
<dbReference type="PANTHER" id="PTHR37422:SF23">
    <property type="entry name" value="TEICHURONIC ACID BIOSYNTHESIS PROTEIN TUAE"/>
    <property type="match status" value="1"/>
</dbReference>
<feature type="transmembrane region" description="Helical" evidence="5">
    <location>
        <begin position="69"/>
        <end position="89"/>
    </location>
</feature>
<dbReference type="GO" id="GO:0016020">
    <property type="term" value="C:membrane"/>
    <property type="evidence" value="ECO:0007669"/>
    <property type="project" value="UniProtKB-SubCell"/>
</dbReference>
<evidence type="ECO:0000256" key="2">
    <source>
        <dbReference type="ARBA" id="ARBA00022692"/>
    </source>
</evidence>
<keyword evidence="2 5" id="KW-0812">Transmembrane</keyword>
<organism evidence="7 8">
    <name type="scientific">Candidatus Magasanikbacteria bacterium CG10_big_fil_rev_8_21_14_0_10_38_6</name>
    <dbReference type="NCBI Taxonomy" id="1974647"/>
    <lineage>
        <taxon>Bacteria</taxon>
        <taxon>Candidatus Magasanikiibacteriota</taxon>
    </lineage>
</organism>
<proteinExistence type="predicted"/>
<keyword evidence="4 5" id="KW-0472">Membrane</keyword>
<name>A0A2M6P0A8_9BACT</name>
<feature type="transmembrane region" description="Helical" evidence="5">
    <location>
        <begin position="12"/>
        <end position="33"/>
    </location>
</feature>
<reference evidence="8" key="1">
    <citation type="submission" date="2017-09" db="EMBL/GenBank/DDBJ databases">
        <title>Depth-based differentiation of microbial function through sediment-hosted aquifers and enrichment of novel symbionts in the deep terrestrial subsurface.</title>
        <authorList>
            <person name="Probst A.J."/>
            <person name="Ladd B."/>
            <person name="Jarett J.K."/>
            <person name="Geller-Mcgrath D.E."/>
            <person name="Sieber C.M.K."/>
            <person name="Emerson J.B."/>
            <person name="Anantharaman K."/>
            <person name="Thomas B.C."/>
            <person name="Malmstrom R."/>
            <person name="Stieglmeier M."/>
            <person name="Klingl A."/>
            <person name="Woyke T."/>
            <person name="Ryan C.M."/>
            <person name="Banfield J.F."/>
        </authorList>
    </citation>
    <scope>NUCLEOTIDE SEQUENCE [LARGE SCALE GENOMIC DNA]</scope>
</reference>
<dbReference type="AlphaFoldDB" id="A0A2M6P0A8"/>
<evidence type="ECO:0000313" key="8">
    <source>
        <dbReference type="Proteomes" id="UP000228528"/>
    </source>
</evidence>
<feature type="domain" description="O-antigen ligase-related" evidence="6">
    <location>
        <begin position="205"/>
        <end position="364"/>
    </location>
</feature>
<feature type="transmembrane region" description="Helical" evidence="5">
    <location>
        <begin position="250"/>
        <end position="267"/>
    </location>
</feature>
<sequence>MKRIYVKQFIKGLILLSFFVPLIVFSDSFIFPFVVPKILFFRSITIVMLAAYAGLLISSWKEYRPRFTWVHGAVLLFFLSFFISTFVGVDWYKSFWDNHERMLGLFTITHFVLYYIVVTEVITEWREWKFLSRIFLLAGSIVMIIGFWQKLVNPELLLNRGSGRVSATLGNAIYYSGYGMFLFFLGIISGIKETDTYWKIASFVIAFFGFLGILFGGTRGSLVGLLVGLVCVMVYYTFAMRSQAMMRKRLIIILIGGLILCGTLFAFRQTSFVRNLPAVGRLVNSSLAGDTLQTRVMAWEIAIEAWKEKPAFGWGPNNYFFAFNKFYRPEFLQFGFGETWFDNAHSSLFNTFAVQGLFGIMAYVLLFVAPIGMLVVAYRKGRVDIYVSAFGIGFFVAHFVHNSFVFENPTSYLYFFWFLALVNQVTQEHKEAEKKSFSGNITPAVLGGVTVVAVLFIYTTNVQPGRANVHALEAIRASYNLAPNTLSLYTETQKISSPHIDDIRADFSRSFIDQVPAYVQAKRVEDLVNLYSVVEEDLQANLALHPFDIRTHISLSRLFQYGAALQQNPQLIVQSEQILQEAIDLSPKRQQLYYLMVPIKTALGKQDEAISLL</sequence>
<comment type="caution">
    <text evidence="7">The sequence shown here is derived from an EMBL/GenBank/DDBJ whole genome shotgun (WGS) entry which is preliminary data.</text>
</comment>
<comment type="subcellular location">
    <subcellularLocation>
        <location evidence="1">Membrane</location>
        <topology evidence="1">Multi-pass membrane protein</topology>
    </subcellularLocation>
</comment>
<dbReference type="Pfam" id="PF04932">
    <property type="entry name" value="Wzy_C"/>
    <property type="match status" value="1"/>
</dbReference>
<dbReference type="InterPro" id="IPR007016">
    <property type="entry name" value="O-antigen_ligase-rel_domated"/>
</dbReference>
<evidence type="ECO:0000256" key="4">
    <source>
        <dbReference type="ARBA" id="ARBA00023136"/>
    </source>
</evidence>
<feature type="non-terminal residue" evidence="7">
    <location>
        <position position="613"/>
    </location>
</feature>
<evidence type="ECO:0000259" key="6">
    <source>
        <dbReference type="Pfam" id="PF04932"/>
    </source>
</evidence>
<feature type="transmembrane region" description="Helical" evidence="5">
    <location>
        <begin position="197"/>
        <end position="215"/>
    </location>
</feature>
<dbReference type="EMBL" id="PFBW01000174">
    <property type="protein sequence ID" value="PIR77165.1"/>
    <property type="molecule type" value="Genomic_DNA"/>
</dbReference>
<feature type="transmembrane region" description="Helical" evidence="5">
    <location>
        <begin position="101"/>
        <end position="122"/>
    </location>
</feature>
<evidence type="ECO:0000256" key="5">
    <source>
        <dbReference type="SAM" id="Phobius"/>
    </source>
</evidence>
<evidence type="ECO:0000256" key="1">
    <source>
        <dbReference type="ARBA" id="ARBA00004141"/>
    </source>
</evidence>
<feature type="transmembrane region" description="Helical" evidence="5">
    <location>
        <begin position="221"/>
        <end position="238"/>
    </location>
</feature>
<keyword evidence="3 5" id="KW-1133">Transmembrane helix</keyword>
<accession>A0A2M6P0A8</accession>